<proteinExistence type="predicted"/>
<evidence type="ECO:0000256" key="5">
    <source>
        <dbReference type="ARBA" id="ARBA00023242"/>
    </source>
</evidence>
<feature type="compositionally biased region" description="Low complexity" evidence="6">
    <location>
        <begin position="79"/>
        <end position="88"/>
    </location>
</feature>
<keyword evidence="5" id="KW-0539">Nucleus</keyword>
<keyword evidence="4" id="KW-0804">Transcription</keyword>
<gene>
    <name evidence="7" type="ORF">B0T18DRAFT_459658</name>
</gene>
<protein>
    <recommendedName>
        <fullName evidence="9">Transcription factor domain-containing protein</fullName>
    </recommendedName>
</protein>
<dbReference type="PANTHER" id="PTHR31845">
    <property type="entry name" value="FINGER DOMAIN PROTEIN, PUTATIVE-RELATED"/>
    <property type="match status" value="1"/>
</dbReference>
<organism evidence="7 8">
    <name type="scientific">Schizothecium vesticola</name>
    <dbReference type="NCBI Taxonomy" id="314040"/>
    <lineage>
        <taxon>Eukaryota</taxon>
        <taxon>Fungi</taxon>
        <taxon>Dikarya</taxon>
        <taxon>Ascomycota</taxon>
        <taxon>Pezizomycotina</taxon>
        <taxon>Sordariomycetes</taxon>
        <taxon>Sordariomycetidae</taxon>
        <taxon>Sordariales</taxon>
        <taxon>Schizotheciaceae</taxon>
        <taxon>Schizothecium</taxon>
    </lineage>
</organism>
<reference evidence="7" key="1">
    <citation type="submission" date="2023-06" db="EMBL/GenBank/DDBJ databases">
        <title>Genome-scale phylogeny and comparative genomics of the fungal order Sordariales.</title>
        <authorList>
            <consortium name="Lawrence Berkeley National Laboratory"/>
            <person name="Hensen N."/>
            <person name="Bonometti L."/>
            <person name="Westerberg I."/>
            <person name="Brannstrom I.O."/>
            <person name="Guillou S."/>
            <person name="Cros-Aarteil S."/>
            <person name="Calhoun S."/>
            <person name="Haridas S."/>
            <person name="Kuo A."/>
            <person name="Mondo S."/>
            <person name="Pangilinan J."/>
            <person name="Riley R."/>
            <person name="LaButti K."/>
            <person name="Andreopoulos B."/>
            <person name="Lipzen A."/>
            <person name="Chen C."/>
            <person name="Yanf M."/>
            <person name="Daum C."/>
            <person name="Ng V."/>
            <person name="Clum A."/>
            <person name="Steindorff A."/>
            <person name="Ohm R."/>
            <person name="Martin F."/>
            <person name="Silar P."/>
            <person name="Natvig D."/>
            <person name="Lalanne C."/>
            <person name="Gautier V."/>
            <person name="Ament-velasquez S.L."/>
            <person name="Kruys A."/>
            <person name="Hutchinson M.I."/>
            <person name="Powell A.J."/>
            <person name="Barry K."/>
            <person name="Miller A.N."/>
            <person name="Grigoriev I.V."/>
            <person name="Debuchy R."/>
            <person name="Gladieux P."/>
            <person name="Thoren M.H."/>
            <person name="Johannesson H."/>
        </authorList>
    </citation>
    <scope>NUCLEOTIDE SEQUENCE</scope>
    <source>
        <strain evidence="7">SMH3187-1</strain>
    </source>
</reference>
<keyword evidence="8" id="KW-1185">Reference proteome</keyword>
<evidence type="ECO:0000313" key="8">
    <source>
        <dbReference type="Proteomes" id="UP001172155"/>
    </source>
</evidence>
<dbReference type="GO" id="GO:0000976">
    <property type="term" value="F:transcription cis-regulatory region binding"/>
    <property type="evidence" value="ECO:0007669"/>
    <property type="project" value="TreeGrafter"/>
</dbReference>
<evidence type="ECO:0008006" key="9">
    <source>
        <dbReference type="Google" id="ProtNLM"/>
    </source>
</evidence>
<dbReference type="GO" id="GO:0000981">
    <property type="term" value="F:DNA-binding transcription factor activity, RNA polymerase II-specific"/>
    <property type="evidence" value="ECO:0007669"/>
    <property type="project" value="TreeGrafter"/>
</dbReference>
<evidence type="ECO:0000256" key="1">
    <source>
        <dbReference type="ARBA" id="ARBA00004123"/>
    </source>
</evidence>
<comment type="caution">
    <text evidence="7">The sequence shown here is derived from an EMBL/GenBank/DDBJ whole genome shotgun (WGS) entry which is preliminary data.</text>
</comment>
<sequence>MRVGQGQMLKTVWVQGREMRPLRTPVEAMHRASPPTEEDSTTQTTLVRIAATCYLLPKGGDPFVIEPGFEMPTPPADGSRQSSESASNPPSPPEQLCVPRRSRTNSSVRRASRTPQPDCHCQRQAPAGGDIETDDDAELLRYFREELMPQFPFVLVTGSDVYEAQSSRPTLMTTIRTVARAQKTRSRSSQVSHLVGFLTQQMLLRADRSLDILSGILTILAWHHFHCLRHSQLNNLLSLADGLIADLGLGREAKETTNEERRLVLGAWYLKSCVAAHLDQIAPPPVTETLVQYVSDIEQANEHESDMHLVALIKIQHVTNTIVAFEDSSCEPEAISNLHDQLENIRIVTTPPHSLGDALIILHEGSADVRLSSLQSRKNHLALKAWLESWTMSIPASAHHAIPTTALFQLMHIVVALAKWAQRINPPNTTHGQPTSILTCHTIRRLYEFTEHAAFTGVQLVQQLSAAAKTLGETTGLLPAPIPADILSGQNINVIPSSPPSHGHAFLYAQQTPDLAFAYSADYSGTVTPDFSHHSPQQHSPQYFTPSITPVGMMPEMQALQIHQSSLRPSLALPPASWAGPAHDWTAASSCEPVWATASEVQPTQDGVDPQLWYGGGGHPQDTSLGGGTGGTQ</sequence>
<name>A0AA40F0J9_9PEZI</name>
<dbReference type="Proteomes" id="UP001172155">
    <property type="component" value="Unassembled WGS sequence"/>
</dbReference>
<dbReference type="PANTHER" id="PTHR31845:SF10">
    <property type="entry name" value="ZN(II)2CYS6 TRANSCRIPTION FACTOR (EUROFUNG)"/>
    <property type="match status" value="1"/>
</dbReference>
<dbReference type="AlphaFoldDB" id="A0AA40F0J9"/>
<comment type="subcellular location">
    <subcellularLocation>
        <location evidence="1">Nucleus</location>
    </subcellularLocation>
</comment>
<evidence type="ECO:0000313" key="7">
    <source>
        <dbReference type="EMBL" id="KAK0748939.1"/>
    </source>
</evidence>
<evidence type="ECO:0000256" key="6">
    <source>
        <dbReference type="SAM" id="MobiDB-lite"/>
    </source>
</evidence>
<evidence type="ECO:0000256" key="4">
    <source>
        <dbReference type="ARBA" id="ARBA00023163"/>
    </source>
</evidence>
<keyword evidence="2" id="KW-0805">Transcription regulation</keyword>
<dbReference type="EMBL" id="JAUKUD010000003">
    <property type="protein sequence ID" value="KAK0748939.1"/>
    <property type="molecule type" value="Genomic_DNA"/>
</dbReference>
<feature type="region of interest" description="Disordered" evidence="6">
    <location>
        <begin position="65"/>
        <end position="133"/>
    </location>
</feature>
<feature type="compositionally biased region" description="Polar residues" evidence="6">
    <location>
        <begin position="104"/>
        <end position="115"/>
    </location>
</feature>
<evidence type="ECO:0000256" key="3">
    <source>
        <dbReference type="ARBA" id="ARBA00023125"/>
    </source>
</evidence>
<dbReference type="GO" id="GO:0005634">
    <property type="term" value="C:nucleus"/>
    <property type="evidence" value="ECO:0007669"/>
    <property type="project" value="UniProtKB-SubCell"/>
</dbReference>
<evidence type="ECO:0000256" key="2">
    <source>
        <dbReference type="ARBA" id="ARBA00023015"/>
    </source>
</evidence>
<feature type="region of interest" description="Disordered" evidence="6">
    <location>
        <begin position="600"/>
        <end position="633"/>
    </location>
</feature>
<feature type="compositionally biased region" description="Gly residues" evidence="6">
    <location>
        <begin position="614"/>
        <end position="633"/>
    </location>
</feature>
<keyword evidence="3" id="KW-0238">DNA-binding</keyword>
<dbReference type="InterPro" id="IPR051089">
    <property type="entry name" value="prtT"/>
</dbReference>
<accession>A0AA40F0J9</accession>